<organism evidence="4 5">
    <name type="scientific">Reticulomyxa filosa</name>
    <dbReference type="NCBI Taxonomy" id="46433"/>
    <lineage>
        <taxon>Eukaryota</taxon>
        <taxon>Sar</taxon>
        <taxon>Rhizaria</taxon>
        <taxon>Retaria</taxon>
        <taxon>Foraminifera</taxon>
        <taxon>Monothalamids</taxon>
        <taxon>Reticulomyxidae</taxon>
        <taxon>Reticulomyxa</taxon>
    </lineage>
</organism>
<dbReference type="EMBL" id="ASPP01013439">
    <property type="protein sequence ID" value="ETO19652.1"/>
    <property type="molecule type" value="Genomic_DNA"/>
</dbReference>
<dbReference type="PANTHER" id="PTHR16166:SF93">
    <property type="entry name" value="INTERMEMBRANE LIPID TRANSFER PROTEIN VPS13"/>
    <property type="match status" value="1"/>
</dbReference>
<feature type="region of interest" description="Disordered" evidence="3">
    <location>
        <begin position="192"/>
        <end position="214"/>
    </location>
</feature>
<feature type="compositionally biased region" description="Basic and acidic residues" evidence="3">
    <location>
        <begin position="59"/>
        <end position="74"/>
    </location>
</feature>
<evidence type="ECO:0000256" key="2">
    <source>
        <dbReference type="SAM" id="Coils"/>
    </source>
</evidence>
<proteinExistence type="inferred from homology"/>
<keyword evidence="5" id="KW-1185">Reference proteome</keyword>
<dbReference type="Proteomes" id="UP000023152">
    <property type="component" value="Unassembled WGS sequence"/>
</dbReference>
<reference evidence="4 5" key="1">
    <citation type="journal article" date="2013" name="Curr. Biol.">
        <title>The Genome of the Foraminiferan Reticulomyxa filosa.</title>
        <authorList>
            <person name="Glockner G."/>
            <person name="Hulsmann N."/>
            <person name="Schleicher M."/>
            <person name="Noegel A.A."/>
            <person name="Eichinger L."/>
            <person name="Gallinger C."/>
            <person name="Pawlowski J."/>
            <person name="Sierra R."/>
            <person name="Euteneuer U."/>
            <person name="Pillet L."/>
            <person name="Moustafa A."/>
            <person name="Platzer M."/>
            <person name="Groth M."/>
            <person name="Szafranski K."/>
            <person name="Schliwa M."/>
        </authorList>
    </citation>
    <scope>NUCLEOTIDE SEQUENCE [LARGE SCALE GENOMIC DNA]</scope>
</reference>
<keyword evidence="2" id="KW-0175">Coiled coil</keyword>
<feature type="compositionally biased region" description="Basic and acidic residues" evidence="3">
    <location>
        <begin position="133"/>
        <end position="150"/>
    </location>
</feature>
<protein>
    <submittedName>
        <fullName evidence="4">Ribonuclease</fullName>
    </submittedName>
</protein>
<dbReference type="GO" id="GO:0045053">
    <property type="term" value="P:protein retention in Golgi apparatus"/>
    <property type="evidence" value="ECO:0007669"/>
    <property type="project" value="TreeGrafter"/>
</dbReference>
<sequence length="645" mass="76899">MNITNVHIRYQDFTTVPYHPFAFGVTLGRLTVINLTGKDDFDKQAEKADDNADEEEEEEGKKKKEKEKEKEKEKKMNKKVLTPKTMLMINAPFMTLIKNHRKKILFFTFVYLQKKKICTNKKKKKMIEDSDEHSDGEHGPKEGSKQEKTDSGPTLKESSKQQELNNKTNEAGQSISKKITFQNLAVYINTAEAESPDTDRSKSRHSRNKQSRTNVLQQEDKVYWNDEHLSDAQIIAKLEVIPTQDYRPRDYDFILSPLSLDFIMYSNTQVHYYIHTYPDNPLKWKPKTECKILMHRLNITANKVQLNTIQAWLEAWKFVAARMQVCSFPPLFFFFKKKKISPFVFYCIALHCVMHFSNKNAYIFFFFELTKLEQVLLNTKKLRPMEKPKTNAKGWWRYTSQCIIDLQRTAKNERSTTMMEDMVRSKLNDNFRNRKKTYMDLYKRKMRPAQHVSWLDDLNPQEVKKLEEMEERFFVCFFELLEYYIYVYIFPIDQTLIFRSIAMAELKEALKKRETIQQEKMKEKEEKMKDSYRVTRWLNYAQAYMTQEEEFASDYQLTAEEEQRMIQQLDIFAEMAQMKLPHDYVEHRISVNLDSVWLDLFDRKLRVATLRISTKTQVQVRPTSMLIGLAIHQIELKPGFFFFFF</sequence>
<evidence type="ECO:0000256" key="1">
    <source>
        <dbReference type="ARBA" id="ARBA00006545"/>
    </source>
</evidence>
<dbReference type="AlphaFoldDB" id="X6N2V5"/>
<feature type="region of interest" description="Disordered" evidence="3">
    <location>
        <begin position="122"/>
        <end position="172"/>
    </location>
</feature>
<evidence type="ECO:0000313" key="4">
    <source>
        <dbReference type="EMBL" id="ETO19652.1"/>
    </source>
</evidence>
<dbReference type="GO" id="GO:0006623">
    <property type="term" value="P:protein targeting to vacuole"/>
    <property type="evidence" value="ECO:0007669"/>
    <property type="project" value="TreeGrafter"/>
</dbReference>
<evidence type="ECO:0000256" key="3">
    <source>
        <dbReference type="SAM" id="MobiDB-lite"/>
    </source>
</evidence>
<feature type="region of interest" description="Disordered" evidence="3">
    <location>
        <begin position="43"/>
        <end position="78"/>
    </location>
</feature>
<comment type="similarity">
    <text evidence="1">Belongs to the VPS13 family.</text>
</comment>
<feature type="compositionally biased region" description="Polar residues" evidence="3">
    <location>
        <begin position="161"/>
        <end position="172"/>
    </location>
</feature>
<dbReference type="PANTHER" id="PTHR16166">
    <property type="entry name" value="VACUOLAR PROTEIN SORTING-ASSOCIATED PROTEIN VPS13"/>
    <property type="match status" value="1"/>
</dbReference>
<accession>X6N2V5</accession>
<evidence type="ECO:0000313" key="5">
    <source>
        <dbReference type="Proteomes" id="UP000023152"/>
    </source>
</evidence>
<feature type="coiled-coil region" evidence="2">
    <location>
        <begin position="499"/>
        <end position="527"/>
    </location>
</feature>
<comment type="caution">
    <text evidence="4">The sequence shown here is derived from an EMBL/GenBank/DDBJ whole genome shotgun (WGS) entry which is preliminary data.</text>
</comment>
<dbReference type="InterPro" id="IPR026847">
    <property type="entry name" value="VPS13"/>
</dbReference>
<gene>
    <name evidence="4" type="ORF">RFI_17578</name>
</gene>
<name>X6N2V5_RETFI</name>